<sequence length="511" mass="56562">MSGPHVASYSMGRYLFAYCGPRGGLISYQLGNVVSTACTGSGAPTHALEQLITRKGFNERVASEKHVEAARWILENLDVGHCFKSIVSARTGGYCVKHKCHCPPARCFAEEDHVSDDLYISGFTCKLFSQESPSRYNHPSVDSMFTNPVFEDRALPFLETSRYIRSHRPRIALLENVAGCLKQGSKVSADSDGGYKTPMEFLMKGELPRSGEDTPEPVGLALIPGYSVRVFTVRSKDFGIPQTRTRLYFLMLRDDLPAVSAQTFDHIHLLIKRFQDAILDKGGSTIWDAIRYAKNAKHNFEPAAAHGTRVPAPFEKIASGRMREQMTEARKQLGLSEADESTYREYTLQCRKKDVNWGIGLNAREAEQLDLIWHLTPADQRGSLVTDVIKSLPRRCIRTDGLSPTLTTNSKIYDFQSGALLDGPALLALHGFRLDLLNMGKTFKPSLYRMLSGNAMSVPVVGAFLTAALLTTGLRPCWTMQYLGDVLMKSRPDSVLSSVEDSESADSDSSV</sequence>
<protein>
    <submittedName>
        <fullName evidence="5">DNA (Cytosine-5-)-methyltransferase</fullName>
    </submittedName>
</protein>
<dbReference type="InterPro" id="IPR029063">
    <property type="entry name" value="SAM-dependent_MTases_sf"/>
</dbReference>
<dbReference type="Gene3D" id="3.40.50.150">
    <property type="entry name" value="Vaccinia Virus protein VP39"/>
    <property type="match status" value="1"/>
</dbReference>
<evidence type="ECO:0000313" key="5">
    <source>
        <dbReference type="EMBL" id="CAL4807900.1"/>
    </source>
</evidence>
<evidence type="ECO:0000313" key="4">
    <source>
        <dbReference type="EMBL" id="CAL1173963.1"/>
    </source>
</evidence>
<keyword evidence="1" id="KW-0489">Methyltransferase</keyword>
<reference evidence="3" key="1">
    <citation type="submission" date="2022-10" db="EMBL/GenBank/DDBJ databases">
        <authorList>
            <person name="Chen Y."/>
            <person name="Dougan E. K."/>
            <person name="Chan C."/>
            <person name="Rhodes N."/>
            <person name="Thang M."/>
        </authorList>
    </citation>
    <scope>NUCLEOTIDE SEQUENCE</scope>
</reference>
<evidence type="ECO:0000256" key="1">
    <source>
        <dbReference type="ARBA" id="ARBA00022603"/>
    </source>
</evidence>
<dbReference type="OrthoDB" id="414562at2759"/>
<dbReference type="GO" id="GO:0032259">
    <property type="term" value="P:methylation"/>
    <property type="evidence" value="ECO:0007669"/>
    <property type="project" value="UniProtKB-KW"/>
</dbReference>
<keyword evidence="6" id="KW-1185">Reference proteome</keyword>
<comment type="caution">
    <text evidence="3">The sequence shown here is derived from an EMBL/GenBank/DDBJ whole genome shotgun (WGS) entry which is preliminary data.</text>
</comment>
<dbReference type="InterPro" id="IPR001525">
    <property type="entry name" value="C5_MeTfrase"/>
</dbReference>
<dbReference type="EMBL" id="CAMXCT010006821">
    <property type="protein sequence ID" value="CAI4020588.1"/>
    <property type="molecule type" value="Genomic_DNA"/>
</dbReference>
<evidence type="ECO:0000256" key="2">
    <source>
        <dbReference type="ARBA" id="ARBA00022679"/>
    </source>
</evidence>
<evidence type="ECO:0000313" key="3">
    <source>
        <dbReference type="EMBL" id="CAI4020588.1"/>
    </source>
</evidence>
<dbReference type="EMBL" id="CAMXCT030006821">
    <property type="protein sequence ID" value="CAL4807900.1"/>
    <property type="molecule type" value="Genomic_DNA"/>
</dbReference>
<dbReference type="Proteomes" id="UP001152797">
    <property type="component" value="Unassembled WGS sequence"/>
</dbReference>
<gene>
    <name evidence="3" type="ORF">C1SCF055_LOCUS44995</name>
</gene>
<reference evidence="4" key="2">
    <citation type="submission" date="2024-04" db="EMBL/GenBank/DDBJ databases">
        <authorList>
            <person name="Chen Y."/>
            <person name="Shah S."/>
            <person name="Dougan E. K."/>
            <person name="Thang M."/>
            <person name="Chan C."/>
        </authorList>
    </citation>
    <scope>NUCLEOTIDE SEQUENCE [LARGE SCALE GENOMIC DNA]</scope>
</reference>
<accession>A0A9P1M690</accession>
<dbReference type="GO" id="GO:0008168">
    <property type="term" value="F:methyltransferase activity"/>
    <property type="evidence" value="ECO:0007669"/>
    <property type="project" value="UniProtKB-KW"/>
</dbReference>
<name>A0A9P1M690_9DINO</name>
<dbReference type="SUPFAM" id="SSF53335">
    <property type="entry name" value="S-adenosyl-L-methionine-dependent methyltransferases"/>
    <property type="match status" value="1"/>
</dbReference>
<dbReference type="Pfam" id="PF00145">
    <property type="entry name" value="DNA_methylase"/>
    <property type="match status" value="1"/>
</dbReference>
<evidence type="ECO:0000313" key="6">
    <source>
        <dbReference type="Proteomes" id="UP001152797"/>
    </source>
</evidence>
<organism evidence="3">
    <name type="scientific">Cladocopium goreaui</name>
    <dbReference type="NCBI Taxonomy" id="2562237"/>
    <lineage>
        <taxon>Eukaryota</taxon>
        <taxon>Sar</taxon>
        <taxon>Alveolata</taxon>
        <taxon>Dinophyceae</taxon>
        <taxon>Suessiales</taxon>
        <taxon>Symbiodiniaceae</taxon>
        <taxon>Cladocopium</taxon>
    </lineage>
</organism>
<keyword evidence="2" id="KW-0808">Transferase</keyword>
<proteinExistence type="predicted"/>
<dbReference type="EMBL" id="CAMXCT020006821">
    <property type="protein sequence ID" value="CAL1173963.1"/>
    <property type="molecule type" value="Genomic_DNA"/>
</dbReference>
<dbReference type="AlphaFoldDB" id="A0A9P1M690"/>